<dbReference type="InterPro" id="IPR000914">
    <property type="entry name" value="SBP_5_dom"/>
</dbReference>
<dbReference type="RefSeq" id="WP_095680375.1">
    <property type="nucleotide sequence ID" value="NZ_CP016768.2"/>
</dbReference>
<dbReference type="Proteomes" id="UP000217153">
    <property type="component" value="Chromosome"/>
</dbReference>
<sequence length="592" mass="64715">MRRNAISTRVLAALSVGALVSTVITVGATSSANAATPKAGGTLYLLEHTPRLDHYDPSRIYTGRDLAFMNSFHTRTLVAYNPVPGDKGADLVPDLATNTGIPSNQAKTWKFTLRPGTTFEDGVAITCEHVKYGSSRVFATDVISDGPQYLVSWLDIPKNADGTSIYTGPYKNTPAGVAAFNKAVTCSGRTITFNLNKSIADFNYLATYGVISPVQKKKDTGDKYDLNPQATGPYKIVENSNTQLRMVRNTKWNKSSDTVRTPYPDEVIIQFGLDEEVIDQIILEDSIPNAVNFGGPLPTNRDKFFKDAKFANRRMNNSDPYARYFAFNLAKMPCLEIRQAMYYVRDAKALLDYAGGPDYAGSYATGVISPLLATDFAATKVVGPSDHKNTADVLDATTGFKPSGNVAKAQALMDAAKTKCPADHAKATTEGITFDVSQSSTLNDTIPINEKAFARVGIKVNYNIIKSGYYPTVMTASKQSDLSTSGWGADWANASTVIPELFTTAGGFNLSQNSKDPAYKAFEDKVNLAMKTTDRKKQAALWKELDKEAMKNFWVLPTLFGKAQEVWGSKVQNVFFWVPQGNPAYGKMWINQ</sequence>
<dbReference type="Gene3D" id="3.40.190.10">
    <property type="entry name" value="Periplasmic binding protein-like II"/>
    <property type="match status" value="1"/>
</dbReference>
<name>A0A249JX21_9ACTN</name>
<dbReference type="SUPFAM" id="SSF53850">
    <property type="entry name" value="Periplasmic binding protein-like II"/>
    <property type="match status" value="1"/>
</dbReference>
<evidence type="ECO:0000313" key="4">
    <source>
        <dbReference type="Proteomes" id="UP000217153"/>
    </source>
</evidence>
<feature type="domain" description="Solute-binding protein family 5" evidence="2">
    <location>
        <begin position="91"/>
        <end position="507"/>
    </location>
</feature>
<protein>
    <submittedName>
        <fullName evidence="3">Peptide/nickel transport system substrate-binding protein</fullName>
    </submittedName>
</protein>
<accession>A0A249JX21</accession>
<evidence type="ECO:0000313" key="3">
    <source>
        <dbReference type="EMBL" id="ASY09073.1"/>
    </source>
</evidence>
<dbReference type="KEGG" id="abam:B1s21122_01710"/>
<dbReference type="Pfam" id="PF00496">
    <property type="entry name" value="SBP_bac_5"/>
    <property type="match status" value="1"/>
</dbReference>
<keyword evidence="1" id="KW-0732">Signal</keyword>
<dbReference type="OrthoDB" id="5240629at2"/>
<dbReference type="Gene3D" id="3.10.105.10">
    <property type="entry name" value="Dipeptide-binding Protein, Domain 3"/>
    <property type="match status" value="1"/>
</dbReference>
<organism evidence="3 4">
    <name type="scientific">Candidatus Nanopelagicus limnae</name>
    <dbReference type="NCBI Taxonomy" id="1884634"/>
    <lineage>
        <taxon>Bacteria</taxon>
        <taxon>Bacillati</taxon>
        <taxon>Actinomycetota</taxon>
        <taxon>Actinomycetes</taxon>
        <taxon>Candidatus Nanopelagicales</taxon>
        <taxon>Candidatus Nanopelagicaceae</taxon>
        <taxon>Candidatus Nanopelagicus</taxon>
    </lineage>
</organism>
<dbReference type="GO" id="GO:1904680">
    <property type="term" value="F:peptide transmembrane transporter activity"/>
    <property type="evidence" value="ECO:0007669"/>
    <property type="project" value="TreeGrafter"/>
</dbReference>
<evidence type="ECO:0000256" key="1">
    <source>
        <dbReference type="SAM" id="SignalP"/>
    </source>
</evidence>
<proteinExistence type="predicted"/>
<dbReference type="GO" id="GO:0015833">
    <property type="term" value="P:peptide transport"/>
    <property type="evidence" value="ECO:0007669"/>
    <property type="project" value="TreeGrafter"/>
</dbReference>
<dbReference type="AlphaFoldDB" id="A0A249JX21"/>
<reference evidence="4" key="1">
    <citation type="submission" date="2016-10" db="EMBL/GenBank/DDBJ databases">
        <title>High microdiversification within the ubiquitous acI lineage of Actinobacteria.</title>
        <authorList>
            <person name="Neuenschwander S.M."/>
            <person name="Salcher M."/>
            <person name="Ghai R."/>
            <person name="Pernthaler J."/>
        </authorList>
    </citation>
    <scope>NUCLEOTIDE SEQUENCE [LARGE SCALE GENOMIC DNA]</scope>
</reference>
<dbReference type="PANTHER" id="PTHR30290:SF83">
    <property type="entry name" value="ABC TRANSPORTER SUBSTRATE-BINDING PROTEIN"/>
    <property type="match status" value="1"/>
</dbReference>
<dbReference type="InterPro" id="IPR039424">
    <property type="entry name" value="SBP_5"/>
</dbReference>
<dbReference type="EMBL" id="CP016768">
    <property type="protein sequence ID" value="ASY09073.1"/>
    <property type="molecule type" value="Genomic_DNA"/>
</dbReference>
<dbReference type="PANTHER" id="PTHR30290">
    <property type="entry name" value="PERIPLASMIC BINDING COMPONENT OF ABC TRANSPORTER"/>
    <property type="match status" value="1"/>
</dbReference>
<evidence type="ECO:0000259" key="2">
    <source>
        <dbReference type="Pfam" id="PF00496"/>
    </source>
</evidence>
<feature type="signal peptide" evidence="1">
    <location>
        <begin position="1"/>
        <end position="34"/>
    </location>
</feature>
<keyword evidence="4" id="KW-1185">Reference proteome</keyword>
<feature type="chain" id="PRO_5012105901" evidence="1">
    <location>
        <begin position="35"/>
        <end position="592"/>
    </location>
</feature>
<gene>
    <name evidence="3" type="ORF">B1s21122_01710</name>
</gene>